<evidence type="ECO:0000256" key="3">
    <source>
        <dbReference type="ARBA" id="ARBA00022729"/>
    </source>
</evidence>
<evidence type="ECO:0000259" key="4">
    <source>
        <dbReference type="Pfam" id="PF00496"/>
    </source>
</evidence>
<dbReference type="PANTHER" id="PTHR30290:SF9">
    <property type="entry name" value="OLIGOPEPTIDE-BINDING PROTEIN APPA"/>
    <property type="match status" value="1"/>
</dbReference>
<dbReference type="CDD" id="cd08513">
    <property type="entry name" value="PBP2_thermophilic_Hb8_like"/>
    <property type="match status" value="1"/>
</dbReference>
<keyword evidence="6" id="KW-1185">Reference proteome</keyword>
<comment type="similarity">
    <text evidence="1">Belongs to the bacterial solute-binding protein 5 family.</text>
</comment>
<comment type="caution">
    <text evidence="5">The sequence shown here is derived from an EMBL/GenBank/DDBJ whole genome shotgun (WGS) entry which is preliminary data.</text>
</comment>
<reference evidence="5 6" key="1">
    <citation type="submission" date="2024-02" db="EMBL/GenBank/DDBJ databases">
        <title>Herpetosiphon gulosus NBRC 112829.</title>
        <authorList>
            <person name="Ichikawa N."/>
            <person name="Katano-Makiyama Y."/>
            <person name="Hidaka K."/>
        </authorList>
    </citation>
    <scope>NUCLEOTIDE SEQUENCE [LARGE SCALE GENOMIC DNA]</scope>
    <source>
        <strain evidence="5 6">NBRC 112829</strain>
    </source>
</reference>
<sequence length="564" mass="63086">MVRRIRWQIGATLVCASLVLLLLAHLALATTAGGEAGVGGVYREALVGEVNDLNPLRGSAQTRAEADLSALLFEGLTRVEATGVVVPDLAENWQVSNNNLVYTMTLRTDVRWHDATPFSANDVIWTIDWIKSPQFNGDPSLKLAWQNIAVTALNPQTVRFNLPVAFAPFLNQLTVPILPAHLLRNATPDQWQAWNQQPVGTGSFRFGQRDGNLIELLANTDYRPNIPNSRPNLERLEFRLYSTMEAAHEALRRDLVDAFAYDVTEQGELPLPIGYRQVRAPLADYVVLTINLRRPPLDDLRVRQAIDYAVDPATLITEVLQNRALPLNSPILPSSWAVAEGLTGYIDDAEQSRANGLLDQAGWQRDEQGWRRKAGQLLRFDLVSANSPERSAIAERIQAQLATVGISSSLQLVPSSNLQDTLSQHTFDLAIHGWSNLGSDPDVYELWHSSQVNAANFAGLEDPAIDDLLVRARQTTSQETRRELYAEFQAKWLALAPSVMLYQPLLEQQVGPSIEVLGLAPINQQAEVLYRHSDRFRRIANWYQVSTRQVLPNFRNEPQNERPR</sequence>
<dbReference type="RefSeq" id="WP_345722835.1">
    <property type="nucleotide sequence ID" value="NZ_BAABRU010000010.1"/>
</dbReference>
<proteinExistence type="inferred from homology"/>
<dbReference type="InterPro" id="IPR039424">
    <property type="entry name" value="SBP_5"/>
</dbReference>
<dbReference type="Gene3D" id="3.10.105.10">
    <property type="entry name" value="Dipeptide-binding Protein, Domain 3"/>
    <property type="match status" value="1"/>
</dbReference>
<evidence type="ECO:0000256" key="2">
    <source>
        <dbReference type="ARBA" id="ARBA00022448"/>
    </source>
</evidence>
<dbReference type="SUPFAM" id="SSF53850">
    <property type="entry name" value="Periplasmic binding protein-like II"/>
    <property type="match status" value="1"/>
</dbReference>
<dbReference type="PANTHER" id="PTHR30290">
    <property type="entry name" value="PERIPLASMIC BINDING COMPONENT OF ABC TRANSPORTER"/>
    <property type="match status" value="1"/>
</dbReference>
<keyword evidence="3" id="KW-0732">Signal</keyword>
<dbReference type="EMBL" id="BAABRU010000010">
    <property type="protein sequence ID" value="GAA5529223.1"/>
    <property type="molecule type" value="Genomic_DNA"/>
</dbReference>
<protein>
    <submittedName>
        <fullName evidence="5">Oligopeptide-binding protein AppA</fullName>
    </submittedName>
</protein>
<dbReference type="Pfam" id="PF00496">
    <property type="entry name" value="SBP_bac_5"/>
    <property type="match status" value="1"/>
</dbReference>
<dbReference type="Gene3D" id="3.40.190.10">
    <property type="entry name" value="Periplasmic binding protein-like II"/>
    <property type="match status" value="1"/>
</dbReference>
<dbReference type="InterPro" id="IPR000914">
    <property type="entry name" value="SBP_5_dom"/>
</dbReference>
<evidence type="ECO:0000313" key="5">
    <source>
        <dbReference type="EMBL" id="GAA5529223.1"/>
    </source>
</evidence>
<organism evidence="5 6">
    <name type="scientific">Herpetosiphon gulosus</name>
    <dbReference type="NCBI Taxonomy" id="1973496"/>
    <lineage>
        <taxon>Bacteria</taxon>
        <taxon>Bacillati</taxon>
        <taxon>Chloroflexota</taxon>
        <taxon>Chloroflexia</taxon>
        <taxon>Herpetosiphonales</taxon>
        <taxon>Herpetosiphonaceae</taxon>
        <taxon>Herpetosiphon</taxon>
    </lineage>
</organism>
<gene>
    <name evidence="5" type="primary">appA_2</name>
    <name evidence="5" type="ORF">Hgul01_03029</name>
</gene>
<keyword evidence="2" id="KW-0813">Transport</keyword>
<evidence type="ECO:0000256" key="1">
    <source>
        <dbReference type="ARBA" id="ARBA00005695"/>
    </source>
</evidence>
<dbReference type="InterPro" id="IPR030678">
    <property type="entry name" value="Peptide/Ni-bd"/>
</dbReference>
<dbReference type="Proteomes" id="UP001428290">
    <property type="component" value="Unassembled WGS sequence"/>
</dbReference>
<evidence type="ECO:0000313" key="6">
    <source>
        <dbReference type="Proteomes" id="UP001428290"/>
    </source>
</evidence>
<dbReference type="Gene3D" id="3.90.76.10">
    <property type="entry name" value="Dipeptide-binding Protein, Domain 1"/>
    <property type="match status" value="1"/>
</dbReference>
<dbReference type="PIRSF" id="PIRSF002741">
    <property type="entry name" value="MppA"/>
    <property type="match status" value="1"/>
</dbReference>
<feature type="domain" description="Solute-binding protein family 5" evidence="4">
    <location>
        <begin position="85"/>
        <end position="447"/>
    </location>
</feature>
<name>A0ABP9X3T0_9CHLR</name>
<accession>A0ABP9X3T0</accession>